<dbReference type="GO" id="GO:0004042">
    <property type="term" value="F:L-glutamate N-acetyltransferase activity"/>
    <property type="evidence" value="ECO:0007669"/>
    <property type="project" value="TreeGrafter"/>
</dbReference>
<comment type="function">
    <text evidence="7">Catalyzes the transfer of the acetyl group from N(2)-acetylornithine to glutamate, forming N-acetylglutamate and L-ornithine.</text>
</comment>
<feature type="binding site" evidence="7">
    <location>
        <position position="393"/>
    </location>
    <ligand>
        <name>substrate</name>
    </ligand>
</feature>
<protein>
    <recommendedName>
        <fullName evidence="7">Glutamate N-acetyltransferase</fullName>
        <ecNumber evidence="7">2.3.1.35</ecNumber>
    </recommendedName>
    <alternativeName>
        <fullName evidence="7">Ornithine acetyltransferase</fullName>
        <shortName evidence="7">OATase</shortName>
    </alternativeName>
    <alternativeName>
        <fullName evidence="7">Ornithine transacetylase</fullName>
    </alternativeName>
    <component>
        <recommendedName>
            <fullName evidence="7">Glutamate N-acetyltransferase alpha chain</fullName>
        </recommendedName>
    </component>
    <component>
        <recommendedName>
            <fullName evidence="7">Glutamate N-acetyltransferase beta chain</fullName>
        </recommendedName>
    </component>
</protein>
<evidence type="ECO:0000256" key="7">
    <source>
        <dbReference type="HAMAP-Rule" id="MF_01106"/>
    </source>
</evidence>
<evidence type="ECO:0000256" key="1">
    <source>
        <dbReference type="ARBA" id="ARBA00006774"/>
    </source>
</evidence>
<dbReference type="GO" id="GO:0006526">
    <property type="term" value="P:L-arginine biosynthetic process"/>
    <property type="evidence" value="ECO:0007669"/>
    <property type="project" value="UniProtKB-UniRule"/>
</dbReference>
<evidence type="ECO:0000256" key="2">
    <source>
        <dbReference type="ARBA" id="ARBA00022571"/>
    </source>
</evidence>
<dbReference type="EC" id="2.3.1.35" evidence="7"/>
<feature type="binding site" evidence="7">
    <location>
        <position position="146"/>
    </location>
    <ligand>
        <name>substrate</name>
    </ligand>
</feature>
<dbReference type="EMBL" id="DRIE01000141">
    <property type="protein sequence ID" value="HEC57926.1"/>
    <property type="molecule type" value="Genomic_DNA"/>
</dbReference>
<evidence type="ECO:0000256" key="6">
    <source>
        <dbReference type="ARBA" id="ARBA00023315"/>
    </source>
</evidence>
<feature type="binding site" evidence="7">
    <location>
        <position position="261"/>
    </location>
    <ligand>
        <name>substrate</name>
    </ligand>
</feature>
<keyword evidence="4 7" id="KW-0808">Transferase</keyword>
<comment type="subcellular location">
    <subcellularLocation>
        <location evidence="7">Cytoplasm</location>
    </subcellularLocation>
</comment>
<keyword evidence="6 7" id="KW-0012">Acyltransferase</keyword>
<dbReference type="PANTHER" id="PTHR23100">
    <property type="entry name" value="ARGININE BIOSYNTHESIS BIFUNCTIONAL PROTEIN ARGJ"/>
    <property type="match status" value="1"/>
</dbReference>
<feature type="chain" id="PRO_5044351759" description="Glutamate N-acetyltransferase alpha chain" evidence="7">
    <location>
        <begin position="1"/>
        <end position="181"/>
    </location>
</feature>
<comment type="pathway">
    <text evidence="7">Amino-acid biosynthesis; L-arginine biosynthesis; L-ornithine and N-acetyl-L-glutamate from L-glutamate and N(2)-acetyl-L-ornithine (cyclic): step 1/1.</text>
</comment>
<gene>
    <name evidence="7 8" type="primary">argJ</name>
    <name evidence="8" type="ORF">ENG09_01470</name>
    <name evidence="9" type="ORF">ENI32_08715</name>
</gene>
<feature type="site" description="Cleavage; by autolysis" evidence="7">
    <location>
        <begin position="181"/>
        <end position="182"/>
    </location>
</feature>
<dbReference type="InterPro" id="IPR002813">
    <property type="entry name" value="Arg_biosynth_ArgJ"/>
</dbReference>
<dbReference type="InterPro" id="IPR016117">
    <property type="entry name" value="ArgJ-like_dom_sf"/>
</dbReference>
<dbReference type="GO" id="GO:0005737">
    <property type="term" value="C:cytoplasm"/>
    <property type="evidence" value="ECO:0007669"/>
    <property type="project" value="UniProtKB-SubCell"/>
</dbReference>
<evidence type="ECO:0000313" key="9">
    <source>
        <dbReference type="EMBL" id="HEC57926.1"/>
    </source>
</evidence>
<dbReference type="Proteomes" id="UP000885936">
    <property type="component" value="Unassembled WGS sequence"/>
</dbReference>
<feature type="site" description="Involved in the stabilization of negative charge on the oxyanion by the formation of the oxyanion hole" evidence="7">
    <location>
        <position position="107"/>
    </location>
</feature>
<organism evidence="8">
    <name type="scientific">Candidatus Syntropharchaeum butanivorans</name>
    <dbReference type="NCBI Taxonomy" id="1839936"/>
    <lineage>
        <taxon>Archaea</taxon>
        <taxon>Methanobacteriati</taxon>
        <taxon>Methanobacteriota</taxon>
        <taxon>Stenosarchaea group</taxon>
        <taxon>Methanomicrobia</taxon>
        <taxon>Methanosarcinales</taxon>
        <taxon>ANME-2 cluster</taxon>
        <taxon>Candidatus Syntropharchaeum</taxon>
    </lineage>
</organism>
<dbReference type="Gene3D" id="3.10.20.340">
    <property type="entry name" value="ArgJ beta chain, C-terminal domain"/>
    <property type="match status" value="1"/>
</dbReference>
<dbReference type="Proteomes" id="UP000885863">
    <property type="component" value="Unassembled WGS sequence"/>
</dbReference>
<dbReference type="UniPathway" id="UPA00068">
    <property type="reaction ID" value="UER00106"/>
</dbReference>
<feature type="active site" description="Nucleophile" evidence="7">
    <location>
        <position position="182"/>
    </location>
</feature>
<feature type="site" description="Involved in the stabilization of negative charge on the oxyanion by the formation of the oxyanion hole" evidence="7">
    <location>
        <position position="108"/>
    </location>
</feature>
<dbReference type="InterPro" id="IPR042195">
    <property type="entry name" value="ArgJ_beta_C"/>
</dbReference>
<dbReference type="SUPFAM" id="SSF56266">
    <property type="entry name" value="DmpA/ArgJ-like"/>
    <property type="match status" value="1"/>
</dbReference>
<dbReference type="GO" id="GO:0006592">
    <property type="term" value="P:ornithine biosynthetic process"/>
    <property type="evidence" value="ECO:0007669"/>
    <property type="project" value="TreeGrafter"/>
</dbReference>
<dbReference type="PANTHER" id="PTHR23100:SF0">
    <property type="entry name" value="ARGININE BIOSYNTHESIS BIFUNCTIONAL PROTEIN ARGJ, MITOCHONDRIAL"/>
    <property type="match status" value="1"/>
</dbReference>
<feature type="chain" id="PRO_5044351760" description="Glutamate N-acetyltransferase beta chain" evidence="7">
    <location>
        <begin position="182"/>
        <end position="393"/>
    </location>
</feature>
<feature type="binding site" evidence="7">
    <location>
        <position position="171"/>
    </location>
    <ligand>
        <name>substrate</name>
    </ligand>
</feature>
<evidence type="ECO:0000313" key="8">
    <source>
        <dbReference type="EMBL" id="HDM35912.1"/>
    </source>
</evidence>
<keyword evidence="5 7" id="KW-0068">Autocatalytic cleavage</keyword>
<dbReference type="GO" id="GO:0004358">
    <property type="term" value="F:L-glutamate N-acetyltransferase activity, acting on acetyl-L-ornithine as donor"/>
    <property type="evidence" value="ECO:0007669"/>
    <property type="project" value="UniProtKB-UniRule"/>
</dbReference>
<reference evidence="8" key="1">
    <citation type="journal article" date="2020" name="mSystems">
        <title>Genome- and Community-Level Interaction Insights into Carbon Utilization and Element Cycling Functions of Hydrothermarchaeota in Hydrothermal Sediment.</title>
        <authorList>
            <person name="Zhou Z."/>
            <person name="Liu Y."/>
            <person name="Xu W."/>
            <person name="Pan J."/>
            <person name="Luo Z.H."/>
            <person name="Li M."/>
        </authorList>
    </citation>
    <scope>NUCLEOTIDE SEQUENCE [LARGE SCALE GENOMIC DNA]</scope>
    <source>
        <strain evidence="8">HyVt-185</strain>
        <strain evidence="9">HyVt-386</strain>
    </source>
</reference>
<dbReference type="EMBL" id="DQZR01000056">
    <property type="protein sequence ID" value="HDM35912.1"/>
    <property type="molecule type" value="Genomic_DNA"/>
</dbReference>
<dbReference type="NCBIfam" id="TIGR00120">
    <property type="entry name" value="ArgJ"/>
    <property type="match status" value="1"/>
</dbReference>
<comment type="subunit">
    <text evidence="7">Heterotetramer of two alpha and two beta chains.</text>
</comment>
<sequence length="393" mass="41743">MKLIDGGISAVEGVRCAGIRRGKYGLALIAGGGNAACVFTKNRFKSASLIVTKKHLEAVGICNAVIINSGCANTFTGEAGVQDAEQISDMVAAHLNIPKETVAVASTGIIGRRLDMKLIEEEFEDIKGRLSSSPEASRDVAEAIMTTDTYPKEVAVEIKGSRRFVIGGVAKGAGMIAPDMATMLAFIYTDASFDSETLQDALRMAVDRSFNMTIVDGDMSTNDMVILTSTGKRSGLRMEEFQEGLNCVCEHLARMIASDGEGATRLIEVLVKGAETKDDAVKAVKTILRSPLVKTAIFGGDPNWGRIACAIGYSGASVSEKKLSISISDGRNEADLLSCGRALDEAVTDLASEILKGETIRIIVDLGLGGEEAKGWGCDLSYEYVRINAEYTS</sequence>
<dbReference type="NCBIfam" id="NF003802">
    <property type="entry name" value="PRK05388.1"/>
    <property type="match status" value="1"/>
</dbReference>
<keyword evidence="7" id="KW-0963">Cytoplasm</keyword>
<dbReference type="Gene3D" id="3.60.70.12">
    <property type="entry name" value="L-amino peptidase D-ALA esterase/amidase"/>
    <property type="match status" value="1"/>
</dbReference>
<dbReference type="FunFam" id="3.10.20.340:FF:000001">
    <property type="entry name" value="Arginine biosynthesis bifunctional protein ArgJ, chloroplastic"/>
    <property type="match status" value="1"/>
</dbReference>
<dbReference type="CDD" id="cd02152">
    <property type="entry name" value="OAT"/>
    <property type="match status" value="1"/>
</dbReference>
<evidence type="ECO:0000256" key="3">
    <source>
        <dbReference type="ARBA" id="ARBA00022605"/>
    </source>
</evidence>
<dbReference type="Pfam" id="PF01960">
    <property type="entry name" value="ArgJ"/>
    <property type="match status" value="1"/>
</dbReference>
<keyword evidence="3 7" id="KW-0028">Amino-acid biosynthesis</keyword>
<evidence type="ECO:0000256" key="5">
    <source>
        <dbReference type="ARBA" id="ARBA00022813"/>
    </source>
</evidence>
<comment type="similarity">
    <text evidence="1 7">Belongs to the ArgJ family.</text>
</comment>
<dbReference type="HAMAP" id="MF_01106">
    <property type="entry name" value="ArgJ"/>
    <property type="match status" value="1"/>
</dbReference>
<accession>A0A7C1B583</accession>
<name>A0A7C1B583_9EURY</name>
<feature type="binding site" evidence="7">
    <location>
        <position position="182"/>
    </location>
    <ligand>
        <name>substrate</name>
    </ligand>
</feature>
<dbReference type="AlphaFoldDB" id="A0A7C1B583"/>
<comment type="caution">
    <text evidence="8">The sequence shown here is derived from an EMBL/GenBank/DDBJ whole genome shotgun (WGS) entry which is preliminary data.</text>
</comment>
<proteinExistence type="inferred from homology"/>
<comment type="catalytic activity">
    <reaction evidence="7">
        <text>N(2)-acetyl-L-ornithine + L-glutamate = N-acetyl-L-glutamate + L-ornithine</text>
        <dbReference type="Rhea" id="RHEA:15349"/>
        <dbReference type="ChEBI" id="CHEBI:29985"/>
        <dbReference type="ChEBI" id="CHEBI:44337"/>
        <dbReference type="ChEBI" id="CHEBI:46911"/>
        <dbReference type="ChEBI" id="CHEBI:57805"/>
        <dbReference type="EC" id="2.3.1.35"/>
    </reaction>
</comment>
<feature type="binding site" evidence="7">
    <location>
        <position position="388"/>
    </location>
    <ligand>
        <name>substrate</name>
    </ligand>
</feature>
<evidence type="ECO:0000256" key="4">
    <source>
        <dbReference type="ARBA" id="ARBA00022679"/>
    </source>
</evidence>
<keyword evidence="2 7" id="KW-0055">Arginine biosynthesis</keyword>